<dbReference type="InterPro" id="IPR015421">
    <property type="entry name" value="PyrdxlP-dep_Trfase_major"/>
</dbReference>
<feature type="domain" description="Aminotransferase class I/classII large" evidence="10">
    <location>
        <begin position="39"/>
        <end position="363"/>
    </location>
</feature>
<keyword evidence="9" id="KW-0028">Amino-acid biosynthesis</keyword>
<comment type="cofactor">
    <cofactor evidence="1 9">
        <name>pyridoxal 5'-phosphate</name>
        <dbReference type="ChEBI" id="CHEBI:597326"/>
    </cofactor>
</comment>
<evidence type="ECO:0000256" key="5">
    <source>
        <dbReference type="ARBA" id="ARBA00022576"/>
    </source>
</evidence>
<evidence type="ECO:0000256" key="1">
    <source>
        <dbReference type="ARBA" id="ARBA00001933"/>
    </source>
</evidence>
<dbReference type="SUPFAM" id="SSF53383">
    <property type="entry name" value="PLP-dependent transferases"/>
    <property type="match status" value="1"/>
</dbReference>
<dbReference type="EC" id="2.6.1.9" evidence="9"/>
<dbReference type="EMBL" id="SRPF01000001">
    <property type="protein sequence ID" value="TGN41903.1"/>
    <property type="molecule type" value="Genomic_DNA"/>
</dbReference>
<evidence type="ECO:0000256" key="7">
    <source>
        <dbReference type="ARBA" id="ARBA00022898"/>
    </source>
</evidence>
<keyword evidence="6 9" id="KW-0808">Transferase</keyword>
<feature type="modified residue" description="N6-(pyridoxal phosphate)lysine" evidence="9">
    <location>
        <position position="230"/>
    </location>
</feature>
<dbReference type="InterPro" id="IPR001917">
    <property type="entry name" value="Aminotrans_II_pyridoxalP_BS"/>
</dbReference>
<keyword evidence="9" id="KW-0368">Histidine biosynthesis</keyword>
<dbReference type="PROSITE" id="PS00599">
    <property type="entry name" value="AA_TRANSFER_CLASS_2"/>
    <property type="match status" value="1"/>
</dbReference>
<dbReference type="InterPro" id="IPR015424">
    <property type="entry name" value="PyrdxlP-dep_Trfase"/>
</dbReference>
<evidence type="ECO:0000256" key="6">
    <source>
        <dbReference type="ARBA" id="ARBA00022679"/>
    </source>
</evidence>
<dbReference type="NCBIfam" id="TIGR01141">
    <property type="entry name" value="hisC"/>
    <property type="match status" value="1"/>
</dbReference>
<dbReference type="InterPro" id="IPR050106">
    <property type="entry name" value="HistidinolP_aminotransfase"/>
</dbReference>
<evidence type="ECO:0000259" key="10">
    <source>
        <dbReference type="Pfam" id="PF00155"/>
    </source>
</evidence>
<sequence>MQTEFESLAVKGVQALSPYQPGKPIDELAREFGLDPASIVKLASNENPLGPSPKALSAIEKALADLCRYPDGNGFDLKQALSDRYGIRPEQITLGNGSNDVLEVITRCFAAPGDEVVYSQYAFAVYPLVTQAIGAKGVSVPAREYGHDLQAMADAVTEGAKLVFVANPNNPTGTVHGAAAIESFLERIPERVLVVLDEAYCEYLQGGDDVDGLSLLGRYPNLIVTRTFSKAWGLAALRVGYSVSSPEIANILNRVRQPFNVDSIAMAAATAVLGDEDYLRRSCDVNAKGMAQLVAAFDDMKLAYIPSSGNFISVEVGEYASQINQSLLEQGVIVRPIGGYGLPRHLRVSIGLPEENERFIAALGTAILAATAEAANKAEV</sequence>
<dbReference type="RefSeq" id="WP_135802289.1">
    <property type="nucleotide sequence ID" value="NZ_SRPF01000001.1"/>
</dbReference>
<name>A0A4Z1CCP6_9GAMM</name>
<dbReference type="AlphaFoldDB" id="A0A4Z1CCP6"/>
<reference evidence="11 12" key="1">
    <citation type="submission" date="2019-04" db="EMBL/GenBank/DDBJ databases">
        <authorList>
            <person name="Park S."/>
            <person name="Yoon J.-H."/>
        </authorList>
    </citation>
    <scope>NUCLEOTIDE SEQUENCE [LARGE SCALE GENOMIC DNA]</scope>
    <source>
        <strain evidence="11 12">HJM-18</strain>
    </source>
</reference>
<evidence type="ECO:0000256" key="2">
    <source>
        <dbReference type="ARBA" id="ARBA00005011"/>
    </source>
</evidence>
<dbReference type="OrthoDB" id="9813612at2"/>
<dbReference type="PANTHER" id="PTHR43643:SF3">
    <property type="entry name" value="HISTIDINOL-PHOSPHATE AMINOTRANSFERASE"/>
    <property type="match status" value="1"/>
</dbReference>
<evidence type="ECO:0000256" key="8">
    <source>
        <dbReference type="ARBA" id="ARBA00047481"/>
    </source>
</evidence>
<dbReference type="GO" id="GO:0004400">
    <property type="term" value="F:histidinol-phosphate transaminase activity"/>
    <property type="evidence" value="ECO:0007669"/>
    <property type="project" value="UniProtKB-UniRule"/>
</dbReference>
<gene>
    <name evidence="9" type="primary">hisC</name>
    <name evidence="11" type="ORF">E5Q11_05145</name>
</gene>
<dbReference type="Gene3D" id="3.40.640.10">
    <property type="entry name" value="Type I PLP-dependent aspartate aminotransferase-like (Major domain)"/>
    <property type="match status" value="1"/>
</dbReference>
<dbReference type="Gene3D" id="3.90.1150.10">
    <property type="entry name" value="Aspartate Aminotransferase, domain 1"/>
    <property type="match status" value="1"/>
</dbReference>
<comment type="subunit">
    <text evidence="4 9">Homodimer.</text>
</comment>
<protein>
    <recommendedName>
        <fullName evidence="9">Histidinol-phosphate aminotransferase</fullName>
        <ecNumber evidence="9">2.6.1.9</ecNumber>
    </recommendedName>
    <alternativeName>
        <fullName evidence="9">Imidazole acetol-phosphate transaminase</fullName>
    </alternativeName>
</protein>
<dbReference type="UniPathway" id="UPA00031">
    <property type="reaction ID" value="UER00012"/>
</dbReference>
<dbReference type="InterPro" id="IPR015422">
    <property type="entry name" value="PyrdxlP-dep_Trfase_small"/>
</dbReference>
<dbReference type="Pfam" id="PF00155">
    <property type="entry name" value="Aminotran_1_2"/>
    <property type="match status" value="1"/>
</dbReference>
<dbReference type="Proteomes" id="UP000298325">
    <property type="component" value="Unassembled WGS sequence"/>
</dbReference>
<dbReference type="GO" id="GO:0000105">
    <property type="term" value="P:L-histidine biosynthetic process"/>
    <property type="evidence" value="ECO:0007669"/>
    <property type="project" value="UniProtKB-UniRule"/>
</dbReference>
<dbReference type="HAMAP" id="MF_01023">
    <property type="entry name" value="HisC_aminotrans_2"/>
    <property type="match status" value="1"/>
</dbReference>
<accession>A0A4Z1CCP6</accession>
<dbReference type="InterPro" id="IPR005861">
    <property type="entry name" value="HisP_aminotrans"/>
</dbReference>
<evidence type="ECO:0000256" key="3">
    <source>
        <dbReference type="ARBA" id="ARBA00007970"/>
    </source>
</evidence>
<dbReference type="GO" id="GO:0030170">
    <property type="term" value="F:pyridoxal phosphate binding"/>
    <property type="evidence" value="ECO:0007669"/>
    <property type="project" value="InterPro"/>
</dbReference>
<keyword evidence="7 9" id="KW-0663">Pyridoxal phosphate</keyword>
<dbReference type="InterPro" id="IPR004839">
    <property type="entry name" value="Aminotransferase_I/II_large"/>
</dbReference>
<comment type="pathway">
    <text evidence="2 9">Amino-acid biosynthesis; L-histidine biosynthesis; L-histidine from 5-phospho-alpha-D-ribose 1-diphosphate: step 7/9.</text>
</comment>
<keyword evidence="5 9" id="KW-0032">Aminotransferase</keyword>
<comment type="similarity">
    <text evidence="3 9">Belongs to the class-II pyridoxal-phosphate-dependent aminotransferase family. Histidinol-phosphate aminotransferase subfamily.</text>
</comment>
<proteinExistence type="inferred from homology"/>
<dbReference type="PANTHER" id="PTHR43643">
    <property type="entry name" value="HISTIDINOL-PHOSPHATE AMINOTRANSFERASE 2"/>
    <property type="match status" value="1"/>
</dbReference>
<comment type="catalytic activity">
    <reaction evidence="8 9">
        <text>L-histidinol phosphate + 2-oxoglutarate = 3-(imidazol-4-yl)-2-oxopropyl phosphate + L-glutamate</text>
        <dbReference type="Rhea" id="RHEA:23744"/>
        <dbReference type="ChEBI" id="CHEBI:16810"/>
        <dbReference type="ChEBI" id="CHEBI:29985"/>
        <dbReference type="ChEBI" id="CHEBI:57766"/>
        <dbReference type="ChEBI" id="CHEBI:57980"/>
        <dbReference type="EC" id="2.6.1.9"/>
    </reaction>
</comment>
<evidence type="ECO:0000313" key="11">
    <source>
        <dbReference type="EMBL" id="TGN41903.1"/>
    </source>
</evidence>
<comment type="caution">
    <text evidence="11">The sequence shown here is derived from an EMBL/GenBank/DDBJ whole genome shotgun (WGS) entry which is preliminary data.</text>
</comment>
<organism evidence="11 12">
    <name type="scientific">Marinobacter confluentis</name>
    <dbReference type="NCBI Taxonomy" id="1697557"/>
    <lineage>
        <taxon>Bacteria</taxon>
        <taxon>Pseudomonadati</taxon>
        <taxon>Pseudomonadota</taxon>
        <taxon>Gammaproteobacteria</taxon>
        <taxon>Pseudomonadales</taxon>
        <taxon>Marinobacteraceae</taxon>
        <taxon>Marinobacter</taxon>
    </lineage>
</organism>
<evidence type="ECO:0000256" key="9">
    <source>
        <dbReference type="HAMAP-Rule" id="MF_01023"/>
    </source>
</evidence>
<evidence type="ECO:0000313" key="12">
    <source>
        <dbReference type="Proteomes" id="UP000298325"/>
    </source>
</evidence>
<evidence type="ECO:0000256" key="4">
    <source>
        <dbReference type="ARBA" id="ARBA00011738"/>
    </source>
</evidence>
<dbReference type="CDD" id="cd00609">
    <property type="entry name" value="AAT_like"/>
    <property type="match status" value="1"/>
</dbReference>
<keyword evidence="12" id="KW-1185">Reference proteome</keyword>